<proteinExistence type="predicted"/>
<sequence>MGCGGHRGAPGPPSLRPWPPLPQGCSPEFLLFLGHARTFLSGPRPALFPALGCPSREVAGAPSPPSRPFPSLPPPPLCSFVAAGHRCFKGDITRVRKARGVELRALLLVFLERPWALDFHLHGTTGPHVSTEDAAMAEGSELVNRLMIENADLRKQVRLMKENQMLKRLLSESCQESCGRGGCDLLIPKAPAYPEACSPCSAGEPGPVSSGGSAPGRRADRLPAWAGGALCPWWPPRCCHRGYKQHVQVHQGQPGGAGGAGRVRLSFPGSRARRARSTLVLGSFARRAGRQSRPVTWTPRQEWEGRPGGGSCSITSRNKQAHVEGGTITHQPPARSLWAQGPVSERVPRSWPACLTGPPAPLPLAEIQSFAGTEKDGRIVGEIAFQLDWRILAYVFPGVTRLYGFTVSNIPEKIKQTSIKSLDGSVDEKKRLELTHRYLTLTACLERLGYKRAVHPVFSEFLINTYGILKQRPDLRANPLHSSPAALCKLVIDVVPPKFLGDSLLLLNCLCELSKEDGRPLFAW</sequence>
<reference evidence="5" key="1">
    <citation type="submission" date="2025-08" db="UniProtKB">
        <authorList>
            <consortium name="RefSeq"/>
        </authorList>
    </citation>
    <scope>IDENTIFICATION</scope>
    <source>
        <tissue evidence="5">Spleen</tissue>
    </source>
</reference>
<dbReference type="GO" id="GO:0007283">
    <property type="term" value="P:spermatogenesis"/>
    <property type="evidence" value="ECO:0007669"/>
    <property type="project" value="TreeGrafter"/>
</dbReference>
<dbReference type="PANTHER" id="PTHR22192">
    <property type="entry name" value="SPERIOLIN"/>
    <property type="match status" value="1"/>
</dbReference>
<dbReference type="GO" id="GO:0005813">
    <property type="term" value="C:centrosome"/>
    <property type="evidence" value="ECO:0007669"/>
    <property type="project" value="TreeGrafter"/>
</dbReference>
<evidence type="ECO:0000313" key="5">
    <source>
        <dbReference type="RefSeq" id="XP_033711144.1"/>
    </source>
</evidence>
<dbReference type="PANTHER" id="PTHR22192:SF1">
    <property type="entry name" value="SPERIOLIN-LIKE PROTEIN"/>
    <property type="match status" value="1"/>
</dbReference>
<evidence type="ECO:0000259" key="3">
    <source>
        <dbReference type="Pfam" id="PF15059"/>
    </source>
</evidence>
<keyword evidence="4" id="KW-1185">Reference proteome</keyword>
<dbReference type="Pfam" id="PF15059">
    <property type="entry name" value="Speriolin_C"/>
    <property type="match status" value="1"/>
</dbReference>
<dbReference type="Proteomes" id="UP000245320">
    <property type="component" value="Chromosome 4"/>
</dbReference>
<feature type="domain" description="Speriolin C-terminal" evidence="3">
    <location>
        <begin position="379"/>
        <end position="524"/>
    </location>
</feature>
<dbReference type="InterPro" id="IPR029385">
    <property type="entry name" value="Speriolin_N"/>
</dbReference>
<accession>A0A6J3R9K9</accession>
<name>A0A6J3R9K9_TURTR</name>
<evidence type="ECO:0000256" key="1">
    <source>
        <dbReference type="SAM" id="MobiDB-lite"/>
    </source>
</evidence>
<gene>
    <name evidence="5" type="primary">SPATC1L</name>
</gene>
<dbReference type="RefSeq" id="XP_033711144.1">
    <property type="nucleotide sequence ID" value="XM_033855253.1"/>
</dbReference>
<dbReference type="GO" id="GO:0034237">
    <property type="term" value="F:protein kinase A regulatory subunit binding"/>
    <property type="evidence" value="ECO:0007669"/>
    <property type="project" value="TreeGrafter"/>
</dbReference>
<evidence type="ECO:0000259" key="2">
    <source>
        <dbReference type="Pfam" id="PF15058"/>
    </source>
</evidence>
<dbReference type="InterPro" id="IPR026715">
    <property type="entry name" value="SPATC1"/>
</dbReference>
<dbReference type="OrthoDB" id="6114770at2759"/>
<feature type="domain" description="Speriolin N-terminal" evidence="2">
    <location>
        <begin position="137"/>
        <end position="202"/>
    </location>
</feature>
<dbReference type="Pfam" id="PF15058">
    <property type="entry name" value="Speriolin_N"/>
    <property type="match status" value="1"/>
</dbReference>
<protein>
    <submittedName>
        <fullName evidence="5">Speriolin-like protein</fullName>
    </submittedName>
</protein>
<dbReference type="InterPro" id="IPR029384">
    <property type="entry name" value="Speriolin_C"/>
</dbReference>
<dbReference type="GO" id="GO:0010739">
    <property type="term" value="P:positive regulation of protein kinase A signaling"/>
    <property type="evidence" value="ECO:0007669"/>
    <property type="project" value="TreeGrafter"/>
</dbReference>
<dbReference type="CTD" id="84221"/>
<organism evidence="4 5">
    <name type="scientific">Tursiops truncatus</name>
    <name type="common">Atlantic bottle-nosed dolphin</name>
    <name type="synonym">Delphinus truncatus</name>
    <dbReference type="NCBI Taxonomy" id="9739"/>
    <lineage>
        <taxon>Eukaryota</taxon>
        <taxon>Metazoa</taxon>
        <taxon>Chordata</taxon>
        <taxon>Craniata</taxon>
        <taxon>Vertebrata</taxon>
        <taxon>Euteleostomi</taxon>
        <taxon>Mammalia</taxon>
        <taxon>Eutheria</taxon>
        <taxon>Laurasiatheria</taxon>
        <taxon>Artiodactyla</taxon>
        <taxon>Whippomorpha</taxon>
        <taxon>Cetacea</taxon>
        <taxon>Odontoceti</taxon>
        <taxon>Delphinidae</taxon>
        <taxon>Tursiops</taxon>
    </lineage>
</organism>
<feature type="region of interest" description="Disordered" evidence="1">
    <location>
        <begin position="291"/>
        <end position="313"/>
    </location>
</feature>
<dbReference type="FunCoup" id="A0A6J3R9K9">
    <property type="interactions" value="9"/>
</dbReference>
<evidence type="ECO:0000313" key="4">
    <source>
        <dbReference type="Proteomes" id="UP000245320"/>
    </source>
</evidence>
<dbReference type="InParanoid" id="A0A6J3R9K9"/>
<dbReference type="AlphaFoldDB" id="A0A6J3R9K9"/>